<keyword evidence="1" id="KW-0677">Repeat</keyword>
<dbReference type="InterPro" id="IPR009459">
    <property type="entry name" value="MucBP_dom"/>
</dbReference>
<dbReference type="InterPro" id="IPR056573">
    <property type="entry name" value="Lectin_L-type_dom"/>
</dbReference>
<protein>
    <submittedName>
        <fullName evidence="4">WxL domain surface protein</fullName>
    </submittedName>
</protein>
<proteinExistence type="predicted"/>
<comment type="caution">
    <text evidence="4">The sequence shown here is derived from an EMBL/GenBank/DDBJ whole genome shotgun (WGS) entry which is preliminary data.</text>
</comment>
<feature type="region of interest" description="Disordered" evidence="2">
    <location>
        <begin position="37"/>
        <end position="85"/>
    </location>
</feature>
<evidence type="ECO:0000313" key="5">
    <source>
        <dbReference type="Proteomes" id="UP000194885"/>
    </source>
</evidence>
<feature type="compositionally biased region" description="Basic and acidic residues" evidence="2">
    <location>
        <begin position="37"/>
        <end position="51"/>
    </location>
</feature>
<dbReference type="AlphaFoldDB" id="A0A242BEJ2"/>
<feature type="domain" description="MucBP" evidence="3">
    <location>
        <begin position="477"/>
        <end position="539"/>
    </location>
</feature>
<organism evidence="4 5">
    <name type="scientific">Enterococcus faecium</name>
    <name type="common">Streptococcus faecium</name>
    <dbReference type="NCBI Taxonomy" id="1352"/>
    <lineage>
        <taxon>Bacteria</taxon>
        <taxon>Bacillati</taxon>
        <taxon>Bacillota</taxon>
        <taxon>Bacilli</taxon>
        <taxon>Lactobacillales</taxon>
        <taxon>Enterococcaceae</taxon>
        <taxon>Enterococcus</taxon>
    </lineage>
</organism>
<dbReference type="InterPro" id="IPR013320">
    <property type="entry name" value="ConA-like_dom_sf"/>
</dbReference>
<sequence length="675" mass="74918">MKKRRIALILSSLLATNIFPIIGYSLESNQLVNDNRRVEESKEDSTLDRLTESSQIQESSENSSTTDSKETTDKEESEELIKQPLENVPTYRVGLPNDPNIISIDKIFQQPIGTSTSILENGKLLQLNPAERSQRGAIWSNNKIDLRSDFTFKCYLYLGNQRDKAGDGMTFTLTGDSRMANDPSQVIGSPGMGIGSYSTRSGQPYVANALSIEFDTYKNSGSSDRMDREITADNKGHGHVAFVTPKPNNNNYSGEHTGVTVAPTFLSDGTWRTLIIQWDASQRSLTYDLEGVGRSSHIVPDLISQFGSTEVNWGFTSSTGTFFQENAIAMTQLPSNVSSTADVKVNDSDYGAIAEVERNDKITIRNTLKVTGNFLEDKKLETSIDLPQELNIPERILINGNQVDAKDILITGNRVTLNLGDYFVLGDTLIIELETDLREVIPEKVLTMHFEYLENAKLIEQSNDISLTIAKLKEIDVHVYYKEKESQNDLAEMKTITGKIGENYKEVPIDIEGYVFDSDSANTEGVFSENTADIYFYYRKGKLYLSAAPQYVDFGKHKISSKPLSVFGQFSGGLKIVDERASGGWTLQLKQEKVLTNGTFELPEALSFVTSEETTVIGSSAVTIFESDQKGESDLSAILDSTSQHGIRIDIPVENQRIGTFEGKLSWILADVPEN</sequence>
<dbReference type="Pfam" id="PF18483">
    <property type="entry name" value="Lectin_L-type_dom"/>
    <property type="match status" value="1"/>
</dbReference>
<reference evidence="4 5" key="1">
    <citation type="submission" date="2017-05" db="EMBL/GenBank/DDBJ databases">
        <title>The Genome Sequence of Enterococcus faecium 7H8_DIV0219.</title>
        <authorList>
            <consortium name="The Broad Institute Genomics Platform"/>
            <consortium name="The Broad Institute Genomic Center for Infectious Diseases"/>
            <person name="Earl A."/>
            <person name="Manson A."/>
            <person name="Schwartman J."/>
            <person name="Gilmore M."/>
            <person name="Abouelleil A."/>
            <person name="Cao P."/>
            <person name="Chapman S."/>
            <person name="Cusick C."/>
            <person name="Shea T."/>
            <person name="Young S."/>
            <person name="Neafsey D."/>
            <person name="Nusbaum C."/>
            <person name="Birren B."/>
        </authorList>
    </citation>
    <scope>NUCLEOTIDE SEQUENCE [LARGE SCALE GENOMIC DNA]</scope>
    <source>
        <strain evidence="4 5">7H8_DIV0219</strain>
    </source>
</reference>
<dbReference type="RefSeq" id="WP_086323397.1">
    <property type="nucleotide sequence ID" value="NZ_NGKW01000003.1"/>
</dbReference>
<evidence type="ECO:0000256" key="1">
    <source>
        <dbReference type="ARBA" id="ARBA00022737"/>
    </source>
</evidence>
<dbReference type="Gene3D" id="2.60.120.200">
    <property type="match status" value="1"/>
</dbReference>
<dbReference type="Proteomes" id="UP000194885">
    <property type="component" value="Unassembled WGS sequence"/>
</dbReference>
<evidence type="ECO:0000256" key="2">
    <source>
        <dbReference type="SAM" id="MobiDB-lite"/>
    </source>
</evidence>
<evidence type="ECO:0000259" key="3">
    <source>
        <dbReference type="Pfam" id="PF06458"/>
    </source>
</evidence>
<name>A0A242BEJ2_ENTFC</name>
<dbReference type="Pfam" id="PF06458">
    <property type="entry name" value="MucBP"/>
    <property type="match status" value="1"/>
</dbReference>
<feature type="compositionally biased region" description="Low complexity" evidence="2">
    <location>
        <begin position="52"/>
        <end position="66"/>
    </location>
</feature>
<gene>
    <name evidence="4" type="ORF">A5810_001615</name>
</gene>
<dbReference type="Gene3D" id="3.10.20.320">
    <property type="entry name" value="Putative peptidoglycan bound protein (lpxtg motif)"/>
    <property type="match status" value="1"/>
</dbReference>
<evidence type="ECO:0000313" key="4">
    <source>
        <dbReference type="EMBL" id="OTN93739.1"/>
    </source>
</evidence>
<dbReference type="SUPFAM" id="SSF49899">
    <property type="entry name" value="Concanavalin A-like lectins/glucanases"/>
    <property type="match status" value="1"/>
</dbReference>
<dbReference type="CDD" id="cd01951">
    <property type="entry name" value="lectin_L-type"/>
    <property type="match status" value="1"/>
</dbReference>
<dbReference type="EMBL" id="NGKW01000003">
    <property type="protein sequence ID" value="OTN93739.1"/>
    <property type="molecule type" value="Genomic_DNA"/>
</dbReference>
<accession>A0A242BEJ2</accession>